<gene>
    <name evidence="3" type="ORF">GH714_020323</name>
</gene>
<dbReference type="InterPro" id="IPR027417">
    <property type="entry name" value="P-loop_NTPase"/>
</dbReference>
<organism evidence="3 4">
    <name type="scientific">Hevea brasiliensis</name>
    <name type="common">Para rubber tree</name>
    <name type="synonym">Siphonia brasiliensis</name>
    <dbReference type="NCBI Taxonomy" id="3981"/>
    <lineage>
        <taxon>Eukaryota</taxon>
        <taxon>Viridiplantae</taxon>
        <taxon>Streptophyta</taxon>
        <taxon>Embryophyta</taxon>
        <taxon>Tracheophyta</taxon>
        <taxon>Spermatophyta</taxon>
        <taxon>Magnoliopsida</taxon>
        <taxon>eudicotyledons</taxon>
        <taxon>Gunneridae</taxon>
        <taxon>Pentapetalae</taxon>
        <taxon>rosids</taxon>
        <taxon>fabids</taxon>
        <taxon>Malpighiales</taxon>
        <taxon>Euphorbiaceae</taxon>
        <taxon>Crotonoideae</taxon>
        <taxon>Micrandreae</taxon>
        <taxon>Hevea</taxon>
    </lineage>
</organism>
<comment type="caution">
    <text evidence="3">The sequence shown here is derived from an EMBL/GenBank/DDBJ whole genome shotgun (WGS) entry which is preliminary data.</text>
</comment>
<dbReference type="EMBL" id="JAAGAX010000008">
    <property type="protein sequence ID" value="KAF2306671.1"/>
    <property type="molecule type" value="Genomic_DNA"/>
</dbReference>
<sequence length="258" mass="28888">MGAQKVLELEVLREEEAWNLFKFTVSVADGQEPKLPPLAAEIAKKCAGLPLLILKVATDLQMKESYVWDDKLKQLSDLDNEEIQKRCTWFLNPKLAKIWYGVGLFKHIATVEEARNKVLTLIDELKAECLLLDGDMNGYVKMHDTVRDTALLIASKEQHIFIGTSGAALGELPTKDCTRISIPYCDIQALPQGMECPKADLLSVFTEDLSLDIPQLIFDGIRRLKVVDFTGMCFHVSAFITWFPNKPSFLVLASMPSG</sequence>
<keyword evidence="2" id="KW-0611">Plant defense</keyword>
<dbReference type="Proteomes" id="UP000467840">
    <property type="component" value="Chromosome 9"/>
</dbReference>
<evidence type="ECO:0000313" key="3">
    <source>
        <dbReference type="EMBL" id="KAF2306671.1"/>
    </source>
</evidence>
<dbReference type="InterPro" id="IPR050905">
    <property type="entry name" value="Plant_NBS-LRR"/>
</dbReference>
<evidence type="ECO:0000313" key="4">
    <source>
        <dbReference type="Proteomes" id="UP000467840"/>
    </source>
</evidence>
<dbReference type="GO" id="GO:0006952">
    <property type="term" value="P:defense response"/>
    <property type="evidence" value="ECO:0007669"/>
    <property type="project" value="UniProtKB-KW"/>
</dbReference>
<dbReference type="GO" id="GO:0005524">
    <property type="term" value="F:ATP binding"/>
    <property type="evidence" value="ECO:0007669"/>
    <property type="project" value="UniProtKB-KW"/>
</dbReference>
<evidence type="ECO:0000256" key="2">
    <source>
        <dbReference type="ARBA" id="ARBA00022821"/>
    </source>
</evidence>
<dbReference type="PANTHER" id="PTHR33463:SF203">
    <property type="entry name" value="AAA+ ATPASE DOMAIN-CONTAINING PROTEIN"/>
    <property type="match status" value="1"/>
</dbReference>
<dbReference type="Gene3D" id="1.10.8.430">
    <property type="entry name" value="Helical domain of apoptotic protease-activating factors"/>
    <property type="match status" value="1"/>
</dbReference>
<keyword evidence="4" id="KW-1185">Reference proteome</keyword>
<reference evidence="3 4" key="1">
    <citation type="journal article" date="2020" name="Mol. Plant">
        <title>The Chromosome-Based Rubber Tree Genome Provides New Insights into Spurge Genome Evolution and Rubber Biosynthesis.</title>
        <authorList>
            <person name="Liu J."/>
            <person name="Shi C."/>
            <person name="Shi C.C."/>
            <person name="Li W."/>
            <person name="Zhang Q.J."/>
            <person name="Zhang Y."/>
            <person name="Li K."/>
            <person name="Lu H.F."/>
            <person name="Shi C."/>
            <person name="Zhu S.T."/>
            <person name="Xiao Z.Y."/>
            <person name="Nan H."/>
            <person name="Yue Y."/>
            <person name="Zhu X.G."/>
            <person name="Wu Y."/>
            <person name="Hong X.N."/>
            <person name="Fan G.Y."/>
            <person name="Tong Y."/>
            <person name="Zhang D."/>
            <person name="Mao C.L."/>
            <person name="Liu Y.L."/>
            <person name="Hao S.J."/>
            <person name="Liu W.Q."/>
            <person name="Lv M.Q."/>
            <person name="Zhang H.B."/>
            <person name="Liu Y."/>
            <person name="Hu-Tang G.R."/>
            <person name="Wang J.P."/>
            <person name="Wang J.H."/>
            <person name="Sun Y.H."/>
            <person name="Ni S.B."/>
            <person name="Chen W.B."/>
            <person name="Zhang X.C."/>
            <person name="Jiao Y.N."/>
            <person name="Eichler E.E."/>
            <person name="Li G.H."/>
            <person name="Liu X."/>
            <person name="Gao L.Z."/>
        </authorList>
    </citation>
    <scope>NUCLEOTIDE SEQUENCE [LARGE SCALE GENOMIC DNA]</scope>
    <source>
        <strain evidence="4">cv. GT1</strain>
        <tissue evidence="3">Leaf</tissue>
    </source>
</reference>
<name>A0A6A6LZ06_HEVBR</name>
<dbReference type="AlphaFoldDB" id="A0A6A6LZ06"/>
<dbReference type="InterPro" id="IPR042197">
    <property type="entry name" value="Apaf_helical"/>
</dbReference>
<dbReference type="SUPFAM" id="SSF52540">
    <property type="entry name" value="P-loop containing nucleoside triphosphate hydrolases"/>
    <property type="match status" value="1"/>
</dbReference>
<keyword evidence="1" id="KW-0547">Nucleotide-binding</keyword>
<proteinExistence type="predicted"/>
<dbReference type="GO" id="GO:0043531">
    <property type="term" value="F:ADP binding"/>
    <property type="evidence" value="ECO:0007669"/>
    <property type="project" value="InterPro"/>
</dbReference>
<evidence type="ECO:0000256" key="1">
    <source>
        <dbReference type="ARBA" id="ARBA00022741"/>
    </source>
</evidence>
<protein>
    <submittedName>
        <fullName evidence="3">Uncharacterized protein</fullName>
    </submittedName>
</protein>
<dbReference type="PANTHER" id="PTHR33463">
    <property type="entry name" value="NB-ARC DOMAIN-CONTAINING PROTEIN-RELATED"/>
    <property type="match status" value="1"/>
</dbReference>
<accession>A0A6A6LZ06</accession>